<keyword evidence="1" id="KW-1133">Transmembrane helix</keyword>
<dbReference type="AlphaFoldDB" id="A0A7Z7MVL8"/>
<protein>
    <recommendedName>
        <fullName evidence="2">Bacterial shufflon protein N-terminal domain-containing protein</fullName>
    </recommendedName>
</protein>
<keyword evidence="1" id="KW-0812">Transmembrane</keyword>
<feature type="domain" description="Bacterial shufflon protein N-terminal" evidence="2">
    <location>
        <begin position="37"/>
        <end position="254"/>
    </location>
</feature>
<dbReference type="SUPFAM" id="SSF54523">
    <property type="entry name" value="Pili subunits"/>
    <property type="match status" value="1"/>
</dbReference>
<dbReference type="InterPro" id="IPR007001">
    <property type="entry name" value="Shufflon_N"/>
</dbReference>
<name>A0A7Z7MVL8_9PROT</name>
<evidence type="ECO:0000313" key="4">
    <source>
        <dbReference type="Proteomes" id="UP000242886"/>
    </source>
</evidence>
<feature type="transmembrane region" description="Helical" evidence="1">
    <location>
        <begin position="12"/>
        <end position="35"/>
    </location>
</feature>
<keyword evidence="4" id="KW-1185">Reference proteome</keyword>
<dbReference type="Pfam" id="PF04917">
    <property type="entry name" value="Shufflon_N"/>
    <property type="match status" value="1"/>
</dbReference>
<gene>
    <name evidence="3" type="ORF">SDENCHOL_20536</name>
</gene>
<proteinExistence type="predicted"/>
<keyword evidence="1" id="KW-0472">Membrane</keyword>
<dbReference type="RefSeq" id="WP_154717023.1">
    <property type="nucleotide sequence ID" value="NZ_LT837803.1"/>
</dbReference>
<evidence type="ECO:0000313" key="3">
    <source>
        <dbReference type="EMBL" id="SMB28021.1"/>
    </source>
</evidence>
<reference evidence="3" key="1">
    <citation type="submission" date="2017-03" db="EMBL/GenBank/DDBJ databases">
        <authorList>
            <consortium name="AG Boll"/>
        </authorList>
    </citation>
    <scope>NUCLEOTIDE SEQUENCE [LARGE SCALE GENOMIC DNA]</scope>
    <source>
        <strain evidence="3">Chol</strain>
    </source>
</reference>
<dbReference type="EMBL" id="LT837803">
    <property type="protein sequence ID" value="SMB28021.1"/>
    <property type="molecule type" value="Genomic_DNA"/>
</dbReference>
<evidence type="ECO:0000256" key="1">
    <source>
        <dbReference type="SAM" id="Phobius"/>
    </source>
</evidence>
<dbReference type="InterPro" id="IPR045584">
    <property type="entry name" value="Pilin-like"/>
</dbReference>
<dbReference type="Proteomes" id="UP000242886">
    <property type="component" value="Chromosome SDENCHOL"/>
</dbReference>
<organism evidence="3 4">
    <name type="scientific">Sterolibacterium denitrificans</name>
    <dbReference type="NCBI Taxonomy" id="157592"/>
    <lineage>
        <taxon>Bacteria</taxon>
        <taxon>Pseudomonadati</taxon>
        <taxon>Pseudomonadota</taxon>
        <taxon>Betaproteobacteria</taxon>
        <taxon>Nitrosomonadales</taxon>
        <taxon>Sterolibacteriaceae</taxon>
        <taxon>Sterolibacterium</taxon>
    </lineage>
</organism>
<sequence length="468" mass="51263">MRQNHRSNQTGIALLEVLVSLFLLGIIITGAVSMVDNHLEKTRTAATVQQMQIFAKGVKDFVKDNYTHLVKGGGTLIPASATQPAVLTVATLQNTPNPITGQVSATRYLPIGFQDKNSYQQTLCALVLQPKPNELYTLIVTESLDAGAKAINDIDLSLLAASLGAAGGGIYAKDENLAKGTLGKWEFNLTTDQVGRYFKNAQTNCAGQARPIKLEKGHPLMALWFAEDTSSAFLYRDEVPGHPELNTMQTDLKFKDDVFDKTNPNNPKFVSGGASLQLQLVRKIGEKCDDTPTAGSPTNSLTGKKEVPVGTLARTAKGDIIACQNMGTERIWTGPITISRWKFKLTRPAGREGQATEWFRGTGYFIDSNHFSGLLHCDPDVSNDFACGSAGNIDCSIAPNQPDCAWYYGRGYVKTETVVITVYEPWDIFKLFPQNYTISTPVTKKHMVDVVNLQVVDTPQLDEPKQIW</sequence>
<evidence type="ECO:0000259" key="2">
    <source>
        <dbReference type="Pfam" id="PF04917"/>
    </source>
</evidence>
<accession>A0A7Z7MVL8</accession>